<keyword evidence="8 11" id="KW-0067">ATP-binding</keyword>
<dbReference type="AlphaFoldDB" id="A0AA88S273"/>
<evidence type="ECO:0000313" key="15">
    <source>
        <dbReference type="Proteomes" id="UP001187471"/>
    </source>
</evidence>
<feature type="compositionally biased region" description="Acidic residues" evidence="12">
    <location>
        <begin position="425"/>
        <end position="446"/>
    </location>
</feature>
<keyword evidence="4" id="KW-0723">Serine/threonine-protein kinase</keyword>
<dbReference type="EMBL" id="JAVXUO010000178">
    <property type="protein sequence ID" value="KAK2994718.1"/>
    <property type="molecule type" value="Genomic_DNA"/>
</dbReference>
<organism evidence="14 15">
    <name type="scientific">Escallonia rubra</name>
    <dbReference type="NCBI Taxonomy" id="112253"/>
    <lineage>
        <taxon>Eukaryota</taxon>
        <taxon>Viridiplantae</taxon>
        <taxon>Streptophyta</taxon>
        <taxon>Embryophyta</taxon>
        <taxon>Tracheophyta</taxon>
        <taxon>Spermatophyta</taxon>
        <taxon>Magnoliopsida</taxon>
        <taxon>eudicotyledons</taxon>
        <taxon>Gunneridae</taxon>
        <taxon>Pentapetalae</taxon>
        <taxon>asterids</taxon>
        <taxon>campanulids</taxon>
        <taxon>Escalloniales</taxon>
        <taxon>Escalloniaceae</taxon>
        <taxon>Escallonia</taxon>
    </lineage>
</organism>
<accession>A0AA88S273</accession>
<evidence type="ECO:0000256" key="9">
    <source>
        <dbReference type="ARBA" id="ARBA00023136"/>
    </source>
</evidence>
<keyword evidence="6 11" id="KW-0547">Nucleotide-binding</keyword>
<dbReference type="Pfam" id="PF00069">
    <property type="entry name" value="Pkinase"/>
    <property type="match status" value="1"/>
</dbReference>
<feature type="binding site" evidence="11">
    <location>
        <position position="103"/>
    </location>
    <ligand>
        <name>ATP</name>
        <dbReference type="ChEBI" id="CHEBI:30616"/>
    </ligand>
</feature>
<dbReference type="InterPro" id="IPR008271">
    <property type="entry name" value="Ser/Thr_kinase_AS"/>
</dbReference>
<dbReference type="InterPro" id="IPR017441">
    <property type="entry name" value="Protein_kinase_ATP_BS"/>
</dbReference>
<dbReference type="Gene3D" id="3.30.200.20">
    <property type="entry name" value="Phosphorylase Kinase, domain 1"/>
    <property type="match status" value="1"/>
</dbReference>
<dbReference type="SMART" id="SM00220">
    <property type="entry name" value="S_TKc"/>
    <property type="match status" value="1"/>
</dbReference>
<comment type="subcellular location">
    <subcellularLocation>
        <location evidence="1">Cell membrane</location>
        <topology evidence="1">Lipid-anchor</topology>
    </subcellularLocation>
</comment>
<evidence type="ECO:0000256" key="4">
    <source>
        <dbReference type="ARBA" id="ARBA00022527"/>
    </source>
</evidence>
<keyword evidence="9" id="KW-0472">Membrane</keyword>
<feature type="compositionally biased region" description="Basic and acidic residues" evidence="12">
    <location>
        <begin position="379"/>
        <end position="403"/>
    </location>
</feature>
<feature type="compositionally biased region" description="Basic and acidic residues" evidence="12">
    <location>
        <begin position="447"/>
        <end position="456"/>
    </location>
</feature>
<dbReference type="FunFam" id="3.30.200.20:FF:000266">
    <property type="entry name" value="probable serine/threonine-protein kinase RLCKVII"/>
    <property type="match status" value="1"/>
</dbReference>
<dbReference type="GO" id="GO:0090404">
    <property type="term" value="C:pollen tube tip"/>
    <property type="evidence" value="ECO:0007669"/>
    <property type="project" value="UniProtKB-ARBA"/>
</dbReference>
<dbReference type="FunFam" id="1.10.510.10:FF:000032">
    <property type="entry name" value="Serine/threonine-protein kinase PBS1"/>
    <property type="match status" value="1"/>
</dbReference>
<dbReference type="GO" id="GO:0005524">
    <property type="term" value="F:ATP binding"/>
    <property type="evidence" value="ECO:0007669"/>
    <property type="project" value="UniProtKB-UniRule"/>
</dbReference>
<evidence type="ECO:0000259" key="13">
    <source>
        <dbReference type="PROSITE" id="PS50011"/>
    </source>
</evidence>
<feature type="compositionally biased region" description="Basic and acidic residues" evidence="12">
    <location>
        <begin position="413"/>
        <end position="424"/>
    </location>
</feature>
<keyword evidence="5" id="KW-0808">Transferase</keyword>
<comment type="similarity">
    <text evidence="2">Belongs to the protein kinase superfamily. Ser/Thr protein kinase family.</text>
</comment>
<evidence type="ECO:0000256" key="5">
    <source>
        <dbReference type="ARBA" id="ARBA00022679"/>
    </source>
</evidence>
<dbReference type="PANTHER" id="PTHR47985:SF17">
    <property type="entry name" value="SERINE_THREONINE-PROTEIN KINASE CDL1-LIKE"/>
    <property type="match status" value="1"/>
</dbReference>
<dbReference type="PANTHER" id="PTHR47985">
    <property type="entry name" value="OS07G0668900 PROTEIN"/>
    <property type="match status" value="1"/>
</dbReference>
<dbReference type="CDD" id="cd14066">
    <property type="entry name" value="STKc_IRAK"/>
    <property type="match status" value="1"/>
</dbReference>
<feature type="compositionally biased region" description="Polar residues" evidence="12">
    <location>
        <begin position="497"/>
        <end position="522"/>
    </location>
</feature>
<gene>
    <name evidence="14" type="ORF">RJ640_002524</name>
</gene>
<evidence type="ECO:0000256" key="7">
    <source>
        <dbReference type="ARBA" id="ARBA00022777"/>
    </source>
</evidence>
<evidence type="ECO:0000313" key="14">
    <source>
        <dbReference type="EMBL" id="KAK2994718.1"/>
    </source>
</evidence>
<dbReference type="Proteomes" id="UP001187471">
    <property type="component" value="Unassembled WGS sequence"/>
</dbReference>
<evidence type="ECO:0000256" key="11">
    <source>
        <dbReference type="PROSITE-ProRule" id="PRU10141"/>
    </source>
</evidence>
<keyword evidence="10" id="KW-0449">Lipoprotein</keyword>
<dbReference type="GO" id="GO:0004674">
    <property type="term" value="F:protein serine/threonine kinase activity"/>
    <property type="evidence" value="ECO:0007669"/>
    <property type="project" value="UniProtKB-KW"/>
</dbReference>
<dbReference type="PROSITE" id="PS00107">
    <property type="entry name" value="PROTEIN_KINASE_ATP"/>
    <property type="match status" value="1"/>
</dbReference>
<dbReference type="PROSITE" id="PS50011">
    <property type="entry name" value="PROTEIN_KINASE_DOM"/>
    <property type="match status" value="1"/>
</dbReference>
<keyword evidence="7" id="KW-0418">Kinase</keyword>
<dbReference type="GO" id="GO:0010183">
    <property type="term" value="P:pollen tube guidance"/>
    <property type="evidence" value="ECO:0007669"/>
    <property type="project" value="UniProtKB-ARBA"/>
</dbReference>
<comment type="caution">
    <text evidence="14">The sequence shown here is derived from an EMBL/GenBank/DDBJ whole genome shotgun (WGS) entry which is preliminary data.</text>
</comment>
<dbReference type="InterPro" id="IPR000719">
    <property type="entry name" value="Prot_kinase_dom"/>
</dbReference>
<evidence type="ECO:0000256" key="6">
    <source>
        <dbReference type="ARBA" id="ARBA00022741"/>
    </source>
</evidence>
<feature type="region of interest" description="Disordered" evidence="12">
    <location>
        <begin position="558"/>
        <end position="597"/>
    </location>
</feature>
<protein>
    <recommendedName>
        <fullName evidence="13">Protein kinase domain-containing protein</fullName>
    </recommendedName>
</protein>
<evidence type="ECO:0000256" key="12">
    <source>
        <dbReference type="SAM" id="MobiDB-lite"/>
    </source>
</evidence>
<feature type="region of interest" description="Disordered" evidence="12">
    <location>
        <begin position="379"/>
        <end position="544"/>
    </location>
</feature>
<evidence type="ECO:0000256" key="8">
    <source>
        <dbReference type="ARBA" id="ARBA00022840"/>
    </source>
</evidence>
<dbReference type="InterPro" id="IPR011009">
    <property type="entry name" value="Kinase-like_dom_sf"/>
</dbReference>
<feature type="compositionally biased region" description="Polar residues" evidence="12">
    <location>
        <begin position="559"/>
        <end position="589"/>
    </location>
</feature>
<sequence length="597" mass="64789">MGCQSSYHNEHSVKGHLQIHCLGLTTCISCAGNNRPRPSVDAKNQKDADKTVEPGSIAAKTFTFRELATATKNFRQECLLGEGGFGRVFKGTLQPSGQVVAVKQLDRNGVQGSKEFLVEVLMLSLLHHPNLLNLIGYCADGDQRLLVYEYMPAGSLEDHLLDISADKKPLDWVTRMKIASGAAQGLEYLHEKANPPVIYRDMKSSNILLDEEFNPRLTDFGLAKLGHGGSKMTAPSRVMATYGYCAPEYERSGELTLKSDVYSFGVVLLELITGRRAVDTTRPTAEQNLVTWAQPIFRDPKRFPEMADPLLKREFPMRSLNQAVGVAAMCLQEEASVRPLITDVVAALSFLAFVPPDADVPSDLPTAPTPPSELEISAEHEEDHHHPKDGDISDHLNRDSSDHEDADNSAIHHPVDQTDHKASDYEEDGGSSESLYDEDEDSDDDGLQQKDIDVRAKLIARGSSSLRKSKVESQDGSIYSSSSSSSSKAELSHNRNVDNGNTNGVECQDGSAGSCSRQSSDLESWDGSVGSSSKCDSNMETHDGSTFDLIALRRKIGSMRSQDGSVGSHSTHSSNLGSEDGSVGSSLRHTGQGGIPK</sequence>
<name>A0AA88S273_9ASTE</name>
<dbReference type="GO" id="GO:0005886">
    <property type="term" value="C:plasma membrane"/>
    <property type="evidence" value="ECO:0007669"/>
    <property type="project" value="UniProtKB-SubCell"/>
</dbReference>
<evidence type="ECO:0000256" key="2">
    <source>
        <dbReference type="ARBA" id="ARBA00008684"/>
    </source>
</evidence>
<evidence type="ECO:0000256" key="1">
    <source>
        <dbReference type="ARBA" id="ARBA00004193"/>
    </source>
</evidence>
<evidence type="ECO:0000256" key="3">
    <source>
        <dbReference type="ARBA" id="ARBA00022475"/>
    </source>
</evidence>
<dbReference type="Gene3D" id="1.10.510.10">
    <property type="entry name" value="Transferase(Phosphotransferase) domain 1"/>
    <property type="match status" value="1"/>
</dbReference>
<dbReference type="SUPFAM" id="SSF56112">
    <property type="entry name" value="Protein kinase-like (PK-like)"/>
    <property type="match status" value="1"/>
</dbReference>
<keyword evidence="3" id="KW-1003">Cell membrane</keyword>
<evidence type="ECO:0000256" key="10">
    <source>
        <dbReference type="ARBA" id="ARBA00023288"/>
    </source>
</evidence>
<keyword evidence="15" id="KW-1185">Reference proteome</keyword>
<proteinExistence type="inferred from homology"/>
<dbReference type="PROSITE" id="PS00108">
    <property type="entry name" value="PROTEIN_KINASE_ST"/>
    <property type="match status" value="1"/>
</dbReference>
<reference evidence="14" key="1">
    <citation type="submission" date="2022-12" db="EMBL/GenBank/DDBJ databases">
        <title>Draft genome assemblies for two species of Escallonia (Escalloniales).</title>
        <authorList>
            <person name="Chanderbali A."/>
            <person name="Dervinis C."/>
            <person name="Anghel I."/>
            <person name="Soltis D."/>
            <person name="Soltis P."/>
            <person name="Zapata F."/>
        </authorList>
    </citation>
    <scope>NUCLEOTIDE SEQUENCE</scope>
    <source>
        <strain evidence="14">UCBG92.1500</strain>
        <tissue evidence="14">Leaf</tissue>
    </source>
</reference>
<feature type="domain" description="Protein kinase" evidence="13">
    <location>
        <begin position="74"/>
        <end position="351"/>
    </location>
</feature>